<keyword evidence="2" id="KW-0732">Signal</keyword>
<evidence type="ECO:0000313" key="3">
    <source>
        <dbReference type="EMBL" id="KAF7283549.1"/>
    </source>
</evidence>
<gene>
    <name evidence="3" type="ORF">GWI33_000290</name>
</gene>
<dbReference type="EMBL" id="JAACXV010000099">
    <property type="protein sequence ID" value="KAF7283549.1"/>
    <property type="molecule type" value="Genomic_DNA"/>
</dbReference>
<reference evidence="3" key="1">
    <citation type="submission" date="2020-08" db="EMBL/GenBank/DDBJ databases">
        <title>Genome sequencing and assembly of the red palm weevil Rhynchophorus ferrugineus.</title>
        <authorList>
            <person name="Dias G.B."/>
            <person name="Bergman C.M."/>
            <person name="Manee M."/>
        </authorList>
    </citation>
    <scope>NUCLEOTIDE SEQUENCE</scope>
    <source>
        <strain evidence="3">AA-2017</strain>
        <tissue evidence="3">Whole larva</tissue>
    </source>
</reference>
<dbReference type="OrthoDB" id="6749075at2759"/>
<feature type="chain" id="PRO_5032978346" evidence="2">
    <location>
        <begin position="23"/>
        <end position="377"/>
    </location>
</feature>
<feature type="compositionally biased region" description="Low complexity" evidence="1">
    <location>
        <begin position="162"/>
        <end position="173"/>
    </location>
</feature>
<dbReference type="AlphaFoldDB" id="A0A834IP15"/>
<organism evidence="3 4">
    <name type="scientific">Rhynchophorus ferrugineus</name>
    <name type="common">Red palm weevil</name>
    <name type="synonym">Curculio ferrugineus</name>
    <dbReference type="NCBI Taxonomy" id="354439"/>
    <lineage>
        <taxon>Eukaryota</taxon>
        <taxon>Metazoa</taxon>
        <taxon>Ecdysozoa</taxon>
        <taxon>Arthropoda</taxon>
        <taxon>Hexapoda</taxon>
        <taxon>Insecta</taxon>
        <taxon>Pterygota</taxon>
        <taxon>Neoptera</taxon>
        <taxon>Endopterygota</taxon>
        <taxon>Coleoptera</taxon>
        <taxon>Polyphaga</taxon>
        <taxon>Cucujiformia</taxon>
        <taxon>Curculionidae</taxon>
        <taxon>Dryophthorinae</taxon>
        <taxon>Rhynchophorus</taxon>
    </lineage>
</organism>
<feature type="signal peptide" evidence="2">
    <location>
        <begin position="1"/>
        <end position="22"/>
    </location>
</feature>
<evidence type="ECO:0000256" key="1">
    <source>
        <dbReference type="SAM" id="MobiDB-lite"/>
    </source>
</evidence>
<keyword evidence="4" id="KW-1185">Reference proteome</keyword>
<evidence type="ECO:0000256" key="2">
    <source>
        <dbReference type="SAM" id="SignalP"/>
    </source>
</evidence>
<name>A0A834IP15_RHYFE</name>
<protein>
    <submittedName>
        <fullName evidence="3">Uncharacterized protein</fullName>
    </submittedName>
</protein>
<evidence type="ECO:0000313" key="4">
    <source>
        <dbReference type="Proteomes" id="UP000625711"/>
    </source>
</evidence>
<dbReference type="Proteomes" id="UP000625711">
    <property type="component" value="Unassembled WGS sequence"/>
</dbReference>
<proteinExistence type="predicted"/>
<comment type="caution">
    <text evidence="3">The sequence shown here is derived from an EMBL/GenBank/DDBJ whole genome shotgun (WGS) entry which is preliminary data.</text>
</comment>
<feature type="compositionally biased region" description="Basic and acidic residues" evidence="1">
    <location>
        <begin position="341"/>
        <end position="363"/>
    </location>
</feature>
<sequence>MKGMAQLSIILALCFGLAASEAGNKDDQTKPLLNSGNAINPATKPEHFNYQQFAQFGARYQSPQQYQQPKASQFLQQALPYPQTFEGIRKPALLQQHHPVAMVIIAQPAYIPAHLLQQSNLAQQLLGLFHGSNPARYQIFQGNLQQGIPTIVTPLPTPQAPQYPQYQQPQDLQFHPSAPVSHSSPIHPLPTQVSPPASNALPVPQALSSLPHEALPTPEALISHQPPLSNHLSQQPDFEGRSLRYQPQQNNVQYQHHIPANHKPEYQKPLELNEISQLAQQAAQQYLKSGGTGTAPAIITGLENFAPEQQAKIKAQLATYFGAPLQPINVPNGQNNGAVENKYHQEPKKRNSDKFVRSVEVKNGEITQSRHYNDKKK</sequence>
<feature type="region of interest" description="Disordered" evidence="1">
    <location>
        <begin position="331"/>
        <end position="377"/>
    </location>
</feature>
<feature type="region of interest" description="Disordered" evidence="1">
    <location>
        <begin position="151"/>
        <end position="204"/>
    </location>
</feature>
<accession>A0A834IP15</accession>